<dbReference type="GO" id="GO:0065002">
    <property type="term" value="P:intracellular protein transmembrane transport"/>
    <property type="evidence" value="ECO:0007669"/>
    <property type="project" value="UniProtKB-UniRule"/>
</dbReference>
<dbReference type="PRINTS" id="PR01755">
    <property type="entry name" value="SECFTRNLCASE"/>
</dbReference>
<dbReference type="GO" id="GO:0043952">
    <property type="term" value="P:protein transport by the Sec complex"/>
    <property type="evidence" value="ECO:0007669"/>
    <property type="project" value="UniProtKB-UniRule"/>
</dbReference>
<feature type="transmembrane region" description="Helical" evidence="9">
    <location>
        <begin position="252"/>
        <end position="275"/>
    </location>
</feature>
<dbReference type="GO" id="GO:0006605">
    <property type="term" value="P:protein targeting"/>
    <property type="evidence" value="ECO:0007669"/>
    <property type="project" value="UniProtKB-UniRule"/>
</dbReference>
<evidence type="ECO:0000256" key="9">
    <source>
        <dbReference type="HAMAP-Rule" id="MF_01464"/>
    </source>
</evidence>
<feature type="transmembrane region" description="Helical" evidence="9">
    <location>
        <begin position="28"/>
        <end position="46"/>
    </location>
</feature>
<dbReference type="SUPFAM" id="SSF82866">
    <property type="entry name" value="Multidrug efflux transporter AcrB transmembrane domain"/>
    <property type="match status" value="1"/>
</dbReference>
<feature type="transmembrane region" description="Helical" evidence="9">
    <location>
        <begin position="183"/>
        <end position="204"/>
    </location>
</feature>
<keyword evidence="12" id="KW-1185">Reference proteome</keyword>
<protein>
    <recommendedName>
        <fullName evidence="9">Protein-export membrane protein SecF</fullName>
    </recommendedName>
</protein>
<evidence type="ECO:0000256" key="6">
    <source>
        <dbReference type="ARBA" id="ARBA00022989"/>
    </source>
</evidence>
<dbReference type="InterPro" id="IPR022645">
    <property type="entry name" value="SecD/SecF_bac"/>
</dbReference>
<dbReference type="GO" id="GO:0005886">
    <property type="term" value="C:plasma membrane"/>
    <property type="evidence" value="ECO:0007669"/>
    <property type="project" value="UniProtKB-SubCell"/>
</dbReference>
<dbReference type="STRING" id="658218.SAMN05216562_2582"/>
<evidence type="ECO:0000256" key="8">
    <source>
        <dbReference type="ARBA" id="ARBA00023136"/>
    </source>
</evidence>
<comment type="subcellular location">
    <subcellularLocation>
        <location evidence="1 9">Cell membrane</location>
        <topology evidence="1 9">Multi-pass membrane protein</topology>
    </subcellularLocation>
</comment>
<evidence type="ECO:0000313" key="12">
    <source>
        <dbReference type="Proteomes" id="UP000198658"/>
    </source>
</evidence>
<feature type="transmembrane region" description="Helical" evidence="9">
    <location>
        <begin position="210"/>
        <end position="231"/>
    </location>
</feature>
<reference evidence="12" key="1">
    <citation type="submission" date="2016-10" db="EMBL/GenBank/DDBJ databases">
        <authorList>
            <person name="Varghese N."/>
            <person name="Submissions S."/>
        </authorList>
    </citation>
    <scope>NUCLEOTIDE SEQUENCE [LARGE SCALE GENOMIC DNA]</scope>
    <source>
        <strain evidence="12">CGMCC 1.10657</strain>
    </source>
</reference>
<dbReference type="Gene3D" id="1.20.1640.10">
    <property type="entry name" value="Multidrug efflux transporter AcrB transmembrane domain"/>
    <property type="match status" value="1"/>
</dbReference>
<dbReference type="InterPro" id="IPR005665">
    <property type="entry name" value="SecF_bac"/>
</dbReference>
<dbReference type="InterPro" id="IPR048634">
    <property type="entry name" value="SecD_SecF_C"/>
</dbReference>
<dbReference type="NCBIfam" id="TIGR00916">
    <property type="entry name" value="2A0604s01"/>
    <property type="match status" value="1"/>
</dbReference>
<dbReference type="Pfam" id="PF02355">
    <property type="entry name" value="SecD_SecF_C"/>
    <property type="match status" value="1"/>
</dbReference>
<dbReference type="EMBL" id="FNQO01000003">
    <property type="protein sequence ID" value="SEA31627.1"/>
    <property type="molecule type" value="Genomic_DNA"/>
</dbReference>
<organism evidence="11 12">
    <name type="scientific">Microbulbifer marinus</name>
    <dbReference type="NCBI Taxonomy" id="658218"/>
    <lineage>
        <taxon>Bacteria</taxon>
        <taxon>Pseudomonadati</taxon>
        <taxon>Pseudomonadota</taxon>
        <taxon>Gammaproteobacteria</taxon>
        <taxon>Cellvibrionales</taxon>
        <taxon>Microbulbiferaceae</taxon>
        <taxon>Microbulbifer</taxon>
    </lineage>
</organism>
<dbReference type="OrthoDB" id="9774769at2"/>
<dbReference type="HAMAP" id="MF_01464_B">
    <property type="entry name" value="SecF_B"/>
    <property type="match status" value="1"/>
</dbReference>
<feature type="transmembrane region" description="Helical" evidence="9">
    <location>
        <begin position="287"/>
        <end position="310"/>
    </location>
</feature>
<gene>
    <name evidence="9" type="primary">secF</name>
    <name evidence="11" type="ORF">SAMN05216562_2582</name>
</gene>
<accession>A0A1H4A6S2</accession>
<dbReference type="GO" id="GO:0015450">
    <property type="term" value="F:protein-transporting ATPase activity"/>
    <property type="evidence" value="ECO:0007669"/>
    <property type="project" value="InterPro"/>
</dbReference>
<evidence type="ECO:0000256" key="5">
    <source>
        <dbReference type="ARBA" id="ARBA00022927"/>
    </source>
</evidence>
<dbReference type="Proteomes" id="UP000198658">
    <property type="component" value="Unassembled WGS sequence"/>
</dbReference>
<evidence type="ECO:0000256" key="4">
    <source>
        <dbReference type="ARBA" id="ARBA00022692"/>
    </source>
</evidence>
<evidence type="ECO:0000256" key="2">
    <source>
        <dbReference type="ARBA" id="ARBA00022448"/>
    </source>
</evidence>
<keyword evidence="6 9" id="KW-1133">Transmembrane helix</keyword>
<comment type="similarity">
    <text evidence="9">Belongs to the SecD/SecF family. SecF subfamily.</text>
</comment>
<keyword evidence="8 9" id="KW-0472">Membrane</keyword>
<dbReference type="InterPro" id="IPR022813">
    <property type="entry name" value="SecD/SecF_arch_bac"/>
</dbReference>
<feature type="transmembrane region" description="Helical" evidence="9">
    <location>
        <begin position="159"/>
        <end position="176"/>
    </location>
</feature>
<evidence type="ECO:0000256" key="3">
    <source>
        <dbReference type="ARBA" id="ARBA00022475"/>
    </source>
</evidence>
<dbReference type="Pfam" id="PF07549">
    <property type="entry name" value="Sec_GG"/>
    <property type="match status" value="1"/>
</dbReference>
<evidence type="ECO:0000259" key="10">
    <source>
        <dbReference type="Pfam" id="PF02355"/>
    </source>
</evidence>
<dbReference type="PANTHER" id="PTHR30081:SF8">
    <property type="entry name" value="PROTEIN TRANSLOCASE SUBUNIT SECF"/>
    <property type="match status" value="1"/>
</dbReference>
<comment type="subunit">
    <text evidence="9">Forms a complex with SecD. Part of the essential Sec protein translocation apparatus which comprises SecA, SecYEG and auxiliary proteins SecDF-YajC and YidC.</text>
</comment>
<comment type="function">
    <text evidence="9">Part of the Sec protein translocase complex. Interacts with the SecYEG preprotein conducting channel. SecDF uses the proton motive force (PMF) to complete protein translocation after the ATP-dependent function of SecA.</text>
</comment>
<keyword evidence="2 9" id="KW-0813">Transport</keyword>
<dbReference type="InterPro" id="IPR022646">
    <property type="entry name" value="SecD/SecF_CS"/>
</dbReference>
<keyword evidence="4 9" id="KW-0812">Transmembrane</keyword>
<dbReference type="NCBIfam" id="TIGR00966">
    <property type="entry name" value="transloc_SecF"/>
    <property type="match status" value="1"/>
</dbReference>
<keyword evidence="3 9" id="KW-1003">Cell membrane</keyword>
<evidence type="ECO:0000313" key="11">
    <source>
        <dbReference type="EMBL" id="SEA31627.1"/>
    </source>
</evidence>
<evidence type="ECO:0000256" key="7">
    <source>
        <dbReference type="ARBA" id="ARBA00023010"/>
    </source>
</evidence>
<name>A0A1H4A6S2_9GAMM</name>
<sequence>MSETKVENGQITEYMGKRVFDFMRWRKLAAAISIVMVVASLAALVMNGLKFGLDFTGGTQIEVGYEVPPRIEEVRTQLVSAGYEGATVVNFGSDHELLIKLPPAVAEAQTQVRARDEKATQSIGDKVVAVLGQGSEGDVELRRVEMVGPQIGEELRDDGGLGMLFALAVVMAYVALRFQYKFSVGAVAALAHDVVIVLGFFALLQLDFDLTVLAAVLAVIGYSLNDTIVVADRIRENFRKVRKADSAEIINISISQTLGRTFMTSFTTLLVLWALQFFGGELIHNFSLALIVGVVVGTYSSVYVAANVLMAMHITKEDLMPPVKEGAELEEMP</sequence>
<dbReference type="PANTHER" id="PTHR30081">
    <property type="entry name" value="PROTEIN-EXPORT MEMBRANE PROTEIN SEC"/>
    <property type="match status" value="1"/>
</dbReference>
<dbReference type="InterPro" id="IPR055344">
    <property type="entry name" value="SecD_SecF_C_bact"/>
</dbReference>
<dbReference type="RefSeq" id="WP_091389120.1">
    <property type="nucleotide sequence ID" value="NZ_FNQO01000003.1"/>
</dbReference>
<dbReference type="AlphaFoldDB" id="A0A1H4A6S2"/>
<evidence type="ECO:0000256" key="1">
    <source>
        <dbReference type="ARBA" id="ARBA00004651"/>
    </source>
</evidence>
<feature type="domain" description="Protein export membrane protein SecD/SecF C-terminal" evidence="10">
    <location>
        <begin position="134"/>
        <end position="313"/>
    </location>
</feature>
<proteinExistence type="inferred from homology"/>
<keyword evidence="5 9" id="KW-0653">Protein transport</keyword>
<keyword evidence="7 9" id="KW-0811">Translocation</keyword>